<dbReference type="RefSeq" id="WP_393173661.1">
    <property type="nucleotide sequence ID" value="NZ_JBICRM010000034.1"/>
</dbReference>
<organism evidence="1 2">
    <name type="scientific">Nonomuraea marmarensis</name>
    <dbReference type="NCBI Taxonomy" id="3351344"/>
    <lineage>
        <taxon>Bacteria</taxon>
        <taxon>Bacillati</taxon>
        <taxon>Actinomycetota</taxon>
        <taxon>Actinomycetes</taxon>
        <taxon>Streptosporangiales</taxon>
        <taxon>Streptosporangiaceae</taxon>
        <taxon>Nonomuraea</taxon>
    </lineage>
</organism>
<reference evidence="1 2" key="1">
    <citation type="submission" date="2024-10" db="EMBL/GenBank/DDBJ databases">
        <authorList>
            <person name="Topkara A.R."/>
            <person name="Saygin H."/>
        </authorList>
    </citation>
    <scope>NUCLEOTIDE SEQUENCE [LARGE SCALE GENOMIC DNA]</scope>
    <source>
        <strain evidence="1 2">M3C6</strain>
    </source>
</reference>
<sequence length="43" mass="4893">MRPLICRLWGATEGMPCEHGCVPERGRLTDAEAQLLIKRSKRI</sequence>
<dbReference type="Proteomes" id="UP001603978">
    <property type="component" value="Unassembled WGS sequence"/>
</dbReference>
<evidence type="ECO:0000313" key="2">
    <source>
        <dbReference type="Proteomes" id="UP001603978"/>
    </source>
</evidence>
<name>A0ABW7AP33_9ACTN</name>
<dbReference type="EMBL" id="JBICRM010000034">
    <property type="protein sequence ID" value="MFG1709158.1"/>
    <property type="molecule type" value="Genomic_DNA"/>
</dbReference>
<evidence type="ECO:0000313" key="1">
    <source>
        <dbReference type="EMBL" id="MFG1709158.1"/>
    </source>
</evidence>
<protein>
    <submittedName>
        <fullName evidence="1">Uncharacterized protein</fullName>
    </submittedName>
</protein>
<comment type="caution">
    <text evidence="1">The sequence shown here is derived from an EMBL/GenBank/DDBJ whole genome shotgun (WGS) entry which is preliminary data.</text>
</comment>
<keyword evidence="2" id="KW-1185">Reference proteome</keyword>
<proteinExistence type="predicted"/>
<accession>A0ABW7AP33</accession>
<gene>
    <name evidence="1" type="ORF">ACFLIM_38800</name>
</gene>